<dbReference type="PANTHER" id="PTHR10371">
    <property type="entry name" value="NADH DEHYDROGENASE UBIQUINONE FLAVOPROTEIN 2, MITOCHONDRIAL"/>
    <property type="match status" value="1"/>
</dbReference>
<dbReference type="Gene3D" id="1.10.10.1590">
    <property type="entry name" value="NADH-quinone oxidoreductase subunit E"/>
    <property type="match status" value="1"/>
</dbReference>
<keyword evidence="4 11" id="KW-0479">Metal-binding</keyword>
<dbReference type="InterPro" id="IPR036249">
    <property type="entry name" value="Thioredoxin-like_sf"/>
</dbReference>
<dbReference type="SUPFAM" id="SSF52833">
    <property type="entry name" value="Thioredoxin-like"/>
    <property type="match status" value="1"/>
</dbReference>
<dbReference type="InterPro" id="IPR042128">
    <property type="entry name" value="NuoE_dom"/>
</dbReference>
<feature type="binding site" evidence="11">
    <location>
        <position position="132"/>
    </location>
    <ligand>
        <name>[2Fe-2S] cluster</name>
        <dbReference type="ChEBI" id="CHEBI:190135"/>
    </ligand>
</feature>
<protein>
    <recommendedName>
        <fullName evidence="2">NADH-quinone oxidoreductase subunit E</fullName>
    </recommendedName>
    <alternativeName>
        <fullName evidence="8">NADH dehydrogenase I subunit E</fullName>
    </alternativeName>
    <alternativeName>
        <fullName evidence="9">NDH-1 subunit E</fullName>
    </alternativeName>
</protein>
<comment type="cofactor">
    <cofactor evidence="10">
        <name>[2Fe-2S] cluster</name>
        <dbReference type="ChEBI" id="CHEBI:190135"/>
    </cofactor>
</comment>
<dbReference type="Proteomes" id="UP000295554">
    <property type="component" value="Unassembled WGS sequence"/>
</dbReference>
<evidence type="ECO:0000256" key="9">
    <source>
        <dbReference type="ARBA" id="ARBA00032788"/>
    </source>
</evidence>
<evidence type="ECO:0000256" key="3">
    <source>
        <dbReference type="ARBA" id="ARBA00022714"/>
    </source>
</evidence>
<evidence type="ECO:0000256" key="4">
    <source>
        <dbReference type="ARBA" id="ARBA00022723"/>
    </source>
</evidence>
<dbReference type="PANTHER" id="PTHR10371:SF3">
    <property type="entry name" value="NADH DEHYDROGENASE [UBIQUINONE] FLAVOPROTEIN 2, MITOCHONDRIAL"/>
    <property type="match status" value="1"/>
</dbReference>
<feature type="binding site" evidence="11">
    <location>
        <position position="136"/>
    </location>
    <ligand>
        <name>[2Fe-2S] cluster</name>
        <dbReference type="ChEBI" id="CHEBI:190135"/>
    </ligand>
</feature>
<evidence type="ECO:0000256" key="11">
    <source>
        <dbReference type="PIRSR" id="PIRSR000216-1"/>
    </source>
</evidence>
<reference evidence="12 13" key="1">
    <citation type="submission" date="2019-03" db="EMBL/GenBank/DDBJ databases">
        <title>Seongchinamella monodicae gen. nov., sp. nov., a novel member of the Gammaproteobacteria isolated from a tidal mudflat of beach.</title>
        <authorList>
            <person name="Yang H.G."/>
            <person name="Kang J.W."/>
            <person name="Lee S.D."/>
        </authorList>
    </citation>
    <scope>NUCLEOTIDE SEQUENCE [LARGE SCALE GENOMIC DNA]</scope>
    <source>
        <strain evidence="12 13">GH4-78</strain>
    </source>
</reference>
<dbReference type="GO" id="GO:0003954">
    <property type="term" value="F:NADH dehydrogenase activity"/>
    <property type="evidence" value="ECO:0007669"/>
    <property type="project" value="TreeGrafter"/>
</dbReference>
<dbReference type="InterPro" id="IPR041921">
    <property type="entry name" value="NuoE_N"/>
</dbReference>
<dbReference type="AlphaFoldDB" id="A0A4R5LQY0"/>
<keyword evidence="3 11" id="KW-0001">2Fe-2S</keyword>
<dbReference type="FunFam" id="3.40.30.10:FF:000015">
    <property type="entry name" value="NADH-quinone oxidoreductase subunit E"/>
    <property type="match status" value="1"/>
</dbReference>
<dbReference type="CDD" id="cd03064">
    <property type="entry name" value="TRX_Fd_NuoE"/>
    <property type="match status" value="1"/>
</dbReference>
<dbReference type="NCBIfam" id="NF005722">
    <property type="entry name" value="PRK07539.1-2"/>
    <property type="match status" value="1"/>
</dbReference>
<feature type="binding site" evidence="11">
    <location>
        <position position="96"/>
    </location>
    <ligand>
        <name>[2Fe-2S] cluster</name>
        <dbReference type="ChEBI" id="CHEBI:190135"/>
    </ligand>
</feature>
<dbReference type="GO" id="GO:0046872">
    <property type="term" value="F:metal ion binding"/>
    <property type="evidence" value="ECO:0007669"/>
    <property type="project" value="UniProtKB-KW"/>
</dbReference>
<evidence type="ECO:0000256" key="6">
    <source>
        <dbReference type="ARBA" id="ARBA00023014"/>
    </source>
</evidence>
<sequence>MTETTSMQLVPTLSEEELRLIDAEIAHVPYRSAVAIDALKIVQQHRGWVSDESIKAIASYLDMSADELDGIATFYNLIFRRPVGDKVILLCNSISCWIKGCDGLQQKITEQLGVQFGETTSDNRYTLLPVTCLGACDKAPVMMVGEELHEDVAESSIVRILGGSTEP</sequence>
<organism evidence="12 13">
    <name type="scientific">Seongchinamella unica</name>
    <dbReference type="NCBI Taxonomy" id="2547392"/>
    <lineage>
        <taxon>Bacteria</taxon>
        <taxon>Pseudomonadati</taxon>
        <taxon>Pseudomonadota</taxon>
        <taxon>Gammaproteobacteria</taxon>
        <taxon>Cellvibrionales</taxon>
        <taxon>Halieaceae</taxon>
        <taxon>Seongchinamella</taxon>
    </lineage>
</organism>
<dbReference type="GO" id="GO:0051537">
    <property type="term" value="F:2 iron, 2 sulfur cluster binding"/>
    <property type="evidence" value="ECO:0007669"/>
    <property type="project" value="UniProtKB-KW"/>
</dbReference>
<feature type="binding site" evidence="11">
    <location>
        <position position="91"/>
    </location>
    <ligand>
        <name>[2Fe-2S] cluster</name>
        <dbReference type="ChEBI" id="CHEBI:190135"/>
    </ligand>
</feature>
<keyword evidence="13" id="KW-1185">Reference proteome</keyword>
<name>A0A4R5LQY0_9GAMM</name>
<dbReference type="PIRSF" id="PIRSF000216">
    <property type="entry name" value="NADH_DH_24kDa"/>
    <property type="match status" value="1"/>
</dbReference>
<dbReference type="RefSeq" id="WP_133214247.1">
    <property type="nucleotide sequence ID" value="NZ_SMSE01000003.1"/>
</dbReference>
<dbReference type="InterPro" id="IPR002023">
    <property type="entry name" value="NuoE-like"/>
</dbReference>
<evidence type="ECO:0000256" key="2">
    <source>
        <dbReference type="ARBA" id="ARBA00019898"/>
    </source>
</evidence>
<evidence type="ECO:0000256" key="7">
    <source>
        <dbReference type="ARBA" id="ARBA00026021"/>
    </source>
</evidence>
<dbReference type="Gene3D" id="3.40.30.10">
    <property type="entry name" value="Glutaredoxin"/>
    <property type="match status" value="1"/>
</dbReference>
<evidence type="ECO:0000313" key="12">
    <source>
        <dbReference type="EMBL" id="TDG12961.1"/>
    </source>
</evidence>
<gene>
    <name evidence="12" type="primary">nuoE</name>
    <name evidence="12" type="ORF">E2F43_15535</name>
</gene>
<keyword evidence="12" id="KW-0560">Oxidoreductase</keyword>
<comment type="caution">
    <text evidence="12">The sequence shown here is derived from an EMBL/GenBank/DDBJ whole genome shotgun (WGS) entry which is preliminary data.</text>
</comment>
<accession>A0A4R5LQY0</accession>
<comment type="subunit">
    <text evidence="7">Composed of 13 different subunits. Subunits NuoCD, E, F, and G constitute the peripheral sector of the complex.</text>
</comment>
<evidence type="ECO:0000256" key="5">
    <source>
        <dbReference type="ARBA" id="ARBA00023004"/>
    </source>
</evidence>
<evidence type="ECO:0000256" key="8">
    <source>
        <dbReference type="ARBA" id="ARBA00031580"/>
    </source>
</evidence>
<comment type="cofactor">
    <cofactor evidence="11">
        <name>[2Fe-2S] cluster</name>
        <dbReference type="ChEBI" id="CHEBI:190135"/>
    </cofactor>
    <text evidence="11">Binds 1 [2Fe-2S] cluster.</text>
</comment>
<keyword evidence="5 11" id="KW-0408">Iron</keyword>
<proteinExistence type="inferred from homology"/>
<dbReference type="OrthoDB" id="9807941at2"/>
<dbReference type="EMBL" id="SMSE01000003">
    <property type="protein sequence ID" value="TDG12961.1"/>
    <property type="molecule type" value="Genomic_DNA"/>
</dbReference>
<comment type="similarity">
    <text evidence="1">Belongs to the complex I 24 kDa subunit family.</text>
</comment>
<evidence type="ECO:0000256" key="10">
    <source>
        <dbReference type="ARBA" id="ARBA00034078"/>
    </source>
</evidence>
<dbReference type="Pfam" id="PF01257">
    <property type="entry name" value="2Fe-2S_thioredx"/>
    <property type="match status" value="1"/>
</dbReference>
<keyword evidence="6 11" id="KW-0411">Iron-sulfur</keyword>
<evidence type="ECO:0000256" key="1">
    <source>
        <dbReference type="ARBA" id="ARBA00010643"/>
    </source>
</evidence>
<evidence type="ECO:0000313" key="13">
    <source>
        <dbReference type="Proteomes" id="UP000295554"/>
    </source>
</evidence>